<evidence type="ECO:0000256" key="1">
    <source>
        <dbReference type="SAM" id="MobiDB-lite"/>
    </source>
</evidence>
<dbReference type="AlphaFoldDB" id="A0A7S1YK87"/>
<organism evidence="2">
    <name type="scientific">Grammatophora oceanica</name>
    <dbReference type="NCBI Taxonomy" id="210454"/>
    <lineage>
        <taxon>Eukaryota</taxon>
        <taxon>Sar</taxon>
        <taxon>Stramenopiles</taxon>
        <taxon>Ochrophyta</taxon>
        <taxon>Bacillariophyta</taxon>
        <taxon>Fragilariophyceae</taxon>
        <taxon>Fragilariophycidae</taxon>
        <taxon>Rhabdonematales</taxon>
        <taxon>Grammatophoraceae</taxon>
        <taxon>Grammatophora</taxon>
    </lineage>
</organism>
<sequence>MEEDTSNDDFDEATVRHLRNIDSYGLGDFDSSDDDEFDDMQIDADDETKPGNSLFAFDFRKMFFVQSMATSNPFIYQGQQTHRPSDDRPSDGSIWESTCPCYR</sequence>
<reference evidence="2" key="1">
    <citation type="submission" date="2021-01" db="EMBL/GenBank/DDBJ databases">
        <authorList>
            <person name="Corre E."/>
            <person name="Pelletier E."/>
            <person name="Niang G."/>
            <person name="Scheremetjew M."/>
            <person name="Finn R."/>
            <person name="Kale V."/>
            <person name="Holt S."/>
            <person name="Cochrane G."/>
            <person name="Meng A."/>
            <person name="Brown T."/>
            <person name="Cohen L."/>
        </authorList>
    </citation>
    <scope>NUCLEOTIDE SEQUENCE</scope>
    <source>
        <strain evidence="2">CCMP 410</strain>
    </source>
</reference>
<gene>
    <name evidence="2" type="ORF">GOCE00092_LOCUS27012</name>
</gene>
<name>A0A7S1YK87_9STRA</name>
<evidence type="ECO:0000313" key="2">
    <source>
        <dbReference type="EMBL" id="CAD9311274.1"/>
    </source>
</evidence>
<protein>
    <submittedName>
        <fullName evidence="2">Uncharacterized protein</fullName>
    </submittedName>
</protein>
<accession>A0A7S1YK87</accession>
<feature type="region of interest" description="Disordered" evidence="1">
    <location>
        <begin position="75"/>
        <end position="103"/>
    </location>
</feature>
<proteinExistence type="predicted"/>
<dbReference type="EMBL" id="HBGK01051284">
    <property type="protein sequence ID" value="CAD9311274.1"/>
    <property type="molecule type" value="Transcribed_RNA"/>
</dbReference>